<keyword evidence="4" id="KW-1185">Reference proteome</keyword>
<dbReference type="Proteomes" id="UP000006727">
    <property type="component" value="Chromosome 25"/>
</dbReference>
<gene>
    <name evidence="2" type="ORF">PHYPA_029586</name>
</gene>
<sequence>MVERVIMHLSHTSAARWQEHHLQWMDTSMLAIKSTQVVPPTSRGERWASLWELPSQMQSVCNCPVGHCVLSTQVYSNTSFSFLFLSYLFIVFSGVSMVISR</sequence>
<evidence type="ECO:0000313" key="4">
    <source>
        <dbReference type="Proteomes" id="UP000006727"/>
    </source>
</evidence>
<dbReference type="Gramene" id="Pp3c25_4830V3.1">
    <property type="protein sequence ID" value="Pp3c25_4830V3.1"/>
    <property type="gene ID" value="Pp3c25_4830"/>
</dbReference>
<feature type="transmembrane region" description="Helical" evidence="1">
    <location>
        <begin position="80"/>
        <end position="99"/>
    </location>
</feature>
<reference evidence="2 4" key="1">
    <citation type="journal article" date="2008" name="Science">
        <title>The Physcomitrella genome reveals evolutionary insights into the conquest of land by plants.</title>
        <authorList>
            <person name="Rensing S."/>
            <person name="Lang D."/>
            <person name="Zimmer A."/>
            <person name="Terry A."/>
            <person name="Salamov A."/>
            <person name="Shapiro H."/>
            <person name="Nishiyama T."/>
            <person name="Perroud P.-F."/>
            <person name="Lindquist E."/>
            <person name="Kamisugi Y."/>
            <person name="Tanahashi T."/>
            <person name="Sakakibara K."/>
            <person name="Fujita T."/>
            <person name="Oishi K."/>
            <person name="Shin-I T."/>
            <person name="Kuroki Y."/>
            <person name="Toyoda A."/>
            <person name="Suzuki Y."/>
            <person name="Hashimoto A."/>
            <person name="Yamaguchi K."/>
            <person name="Sugano A."/>
            <person name="Kohara Y."/>
            <person name="Fujiyama A."/>
            <person name="Anterola A."/>
            <person name="Aoki S."/>
            <person name="Ashton N."/>
            <person name="Barbazuk W.B."/>
            <person name="Barker E."/>
            <person name="Bennetzen J."/>
            <person name="Bezanilla M."/>
            <person name="Blankenship R."/>
            <person name="Cho S.H."/>
            <person name="Dutcher S."/>
            <person name="Estelle M."/>
            <person name="Fawcett J.A."/>
            <person name="Gundlach H."/>
            <person name="Hanada K."/>
            <person name="Heyl A."/>
            <person name="Hicks K.A."/>
            <person name="Hugh J."/>
            <person name="Lohr M."/>
            <person name="Mayer K."/>
            <person name="Melkozernov A."/>
            <person name="Murata T."/>
            <person name="Nelson D."/>
            <person name="Pils B."/>
            <person name="Prigge M."/>
            <person name="Reiss B."/>
            <person name="Renner T."/>
            <person name="Rombauts S."/>
            <person name="Rushton P."/>
            <person name="Sanderfoot A."/>
            <person name="Schween G."/>
            <person name="Shiu S.-H."/>
            <person name="Stueber K."/>
            <person name="Theodoulou F.L."/>
            <person name="Tu H."/>
            <person name="Van de Peer Y."/>
            <person name="Verrier P.J."/>
            <person name="Waters E."/>
            <person name="Wood A."/>
            <person name="Yang L."/>
            <person name="Cove D."/>
            <person name="Cuming A."/>
            <person name="Hasebe M."/>
            <person name="Lucas S."/>
            <person name="Mishler D.B."/>
            <person name="Reski R."/>
            <person name="Grigoriev I."/>
            <person name="Quatrano R.S."/>
            <person name="Boore J.L."/>
        </authorList>
    </citation>
    <scope>NUCLEOTIDE SEQUENCE [LARGE SCALE GENOMIC DNA]</scope>
    <source>
        <strain evidence="3 4">cv. Gransden 2004</strain>
    </source>
</reference>
<keyword evidence="1" id="KW-0472">Membrane</keyword>
<evidence type="ECO:0000313" key="3">
    <source>
        <dbReference type="EnsemblPlants" id="Pp3c25_4830V3.1"/>
    </source>
</evidence>
<dbReference type="EnsemblPlants" id="Pp3c25_4830V3.1">
    <property type="protein sequence ID" value="Pp3c25_4830V3.1"/>
    <property type="gene ID" value="Pp3c25_4830"/>
</dbReference>
<organism evidence="2">
    <name type="scientific">Physcomitrium patens</name>
    <name type="common">Spreading-leaved earth moss</name>
    <name type="synonym">Physcomitrella patens</name>
    <dbReference type="NCBI Taxonomy" id="3218"/>
    <lineage>
        <taxon>Eukaryota</taxon>
        <taxon>Viridiplantae</taxon>
        <taxon>Streptophyta</taxon>
        <taxon>Embryophyta</taxon>
        <taxon>Bryophyta</taxon>
        <taxon>Bryophytina</taxon>
        <taxon>Bryopsida</taxon>
        <taxon>Funariidae</taxon>
        <taxon>Funariales</taxon>
        <taxon>Funariaceae</taxon>
        <taxon>Physcomitrium</taxon>
    </lineage>
</organism>
<evidence type="ECO:0000256" key="1">
    <source>
        <dbReference type="SAM" id="Phobius"/>
    </source>
</evidence>
<keyword evidence="1" id="KW-0812">Transmembrane</keyword>
<reference evidence="3" key="3">
    <citation type="submission" date="2020-12" db="UniProtKB">
        <authorList>
            <consortium name="EnsemblPlants"/>
        </authorList>
    </citation>
    <scope>IDENTIFICATION</scope>
</reference>
<dbReference type="InParanoid" id="A0A2K1IDT3"/>
<keyword evidence="1" id="KW-1133">Transmembrane helix</keyword>
<name>A0A2K1IDT3_PHYPA</name>
<dbReference type="AlphaFoldDB" id="A0A2K1IDT3"/>
<reference evidence="2 4" key="2">
    <citation type="journal article" date="2018" name="Plant J.">
        <title>The Physcomitrella patens chromosome-scale assembly reveals moss genome structure and evolution.</title>
        <authorList>
            <person name="Lang D."/>
            <person name="Ullrich K.K."/>
            <person name="Murat F."/>
            <person name="Fuchs J."/>
            <person name="Jenkins J."/>
            <person name="Haas F.B."/>
            <person name="Piednoel M."/>
            <person name="Gundlach H."/>
            <person name="Van Bel M."/>
            <person name="Meyberg R."/>
            <person name="Vives C."/>
            <person name="Morata J."/>
            <person name="Symeonidi A."/>
            <person name="Hiss M."/>
            <person name="Muchero W."/>
            <person name="Kamisugi Y."/>
            <person name="Saleh O."/>
            <person name="Blanc G."/>
            <person name="Decker E.L."/>
            <person name="van Gessel N."/>
            <person name="Grimwood J."/>
            <person name="Hayes R.D."/>
            <person name="Graham S.W."/>
            <person name="Gunter L.E."/>
            <person name="McDaniel S.F."/>
            <person name="Hoernstein S.N.W."/>
            <person name="Larsson A."/>
            <person name="Li F.W."/>
            <person name="Perroud P.F."/>
            <person name="Phillips J."/>
            <person name="Ranjan P."/>
            <person name="Rokshar D.S."/>
            <person name="Rothfels C.J."/>
            <person name="Schneider L."/>
            <person name="Shu S."/>
            <person name="Stevenson D.W."/>
            <person name="Thummler F."/>
            <person name="Tillich M."/>
            <person name="Villarreal Aguilar J.C."/>
            <person name="Widiez T."/>
            <person name="Wong G.K."/>
            <person name="Wymore A."/>
            <person name="Zhang Y."/>
            <person name="Zimmer A.D."/>
            <person name="Quatrano R.S."/>
            <person name="Mayer K.F.X."/>
            <person name="Goodstein D."/>
            <person name="Casacuberta J.M."/>
            <person name="Vandepoele K."/>
            <person name="Reski R."/>
            <person name="Cuming A.C."/>
            <person name="Tuskan G.A."/>
            <person name="Maumus F."/>
            <person name="Salse J."/>
            <person name="Schmutz J."/>
            <person name="Rensing S.A."/>
        </authorList>
    </citation>
    <scope>NUCLEOTIDE SEQUENCE [LARGE SCALE GENOMIC DNA]</scope>
    <source>
        <strain evidence="3 4">cv. Gransden 2004</strain>
    </source>
</reference>
<protein>
    <submittedName>
        <fullName evidence="2 3">Uncharacterized protein</fullName>
    </submittedName>
</protein>
<accession>A0A2K1IDT3</accession>
<dbReference type="EMBL" id="ABEU02000025">
    <property type="protein sequence ID" value="PNR27434.1"/>
    <property type="molecule type" value="Genomic_DNA"/>
</dbReference>
<proteinExistence type="predicted"/>
<evidence type="ECO:0000313" key="2">
    <source>
        <dbReference type="EMBL" id="PNR27434.1"/>
    </source>
</evidence>